<sequence length="158" mass="18186">MKNEINDQIRIFINSIPLRRYSSSNSCSSDRHSPDSQNFPKYLDWLNKALDEGHFFKGKRNDAIGVGVMIARGEREVKIDGTPDDYVLLFEKCWSQSPHQRPELVEILESLDKLSTVKTESFISYQRQNTNYITQSTHELPITENSANFDITQSKTAL</sequence>
<dbReference type="EMBL" id="CAJVPY010002067">
    <property type="protein sequence ID" value="CAG8547305.1"/>
    <property type="molecule type" value="Genomic_DNA"/>
</dbReference>
<gene>
    <name evidence="1" type="ORF">DERYTH_LOCUS5095</name>
</gene>
<keyword evidence="2" id="KW-1185">Reference proteome</keyword>
<reference evidence="1" key="1">
    <citation type="submission" date="2021-06" db="EMBL/GenBank/DDBJ databases">
        <authorList>
            <person name="Kallberg Y."/>
            <person name="Tangrot J."/>
            <person name="Rosling A."/>
        </authorList>
    </citation>
    <scope>NUCLEOTIDE SEQUENCE</scope>
    <source>
        <strain evidence="1">MA453B</strain>
    </source>
</reference>
<comment type="caution">
    <text evidence="1">The sequence shown here is derived from an EMBL/GenBank/DDBJ whole genome shotgun (WGS) entry which is preliminary data.</text>
</comment>
<dbReference type="AlphaFoldDB" id="A0A9N9FMS7"/>
<dbReference type="OrthoDB" id="10458447at2759"/>
<proteinExistence type="predicted"/>
<evidence type="ECO:0000313" key="1">
    <source>
        <dbReference type="EMBL" id="CAG8547305.1"/>
    </source>
</evidence>
<dbReference type="Proteomes" id="UP000789405">
    <property type="component" value="Unassembled WGS sequence"/>
</dbReference>
<organism evidence="1 2">
    <name type="scientific">Dentiscutata erythropus</name>
    <dbReference type="NCBI Taxonomy" id="1348616"/>
    <lineage>
        <taxon>Eukaryota</taxon>
        <taxon>Fungi</taxon>
        <taxon>Fungi incertae sedis</taxon>
        <taxon>Mucoromycota</taxon>
        <taxon>Glomeromycotina</taxon>
        <taxon>Glomeromycetes</taxon>
        <taxon>Diversisporales</taxon>
        <taxon>Gigasporaceae</taxon>
        <taxon>Dentiscutata</taxon>
    </lineage>
</organism>
<name>A0A9N9FMS7_9GLOM</name>
<evidence type="ECO:0000313" key="2">
    <source>
        <dbReference type="Proteomes" id="UP000789405"/>
    </source>
</evidence>
<protein>
    <submittedName>
        <fullName evidence="1">2823_t:CDS:1</fullName>
    </submittedName>
</protein>
<dbReference type="Gene3D" id="1.10.510.10">
    <property type="entry name" value="Transferase(Phosphotransferase) domain 1"/>
    <property type="match status" value="1"/>
</dbReference>
<accession>A0A9N9FMS7</accession>